<evidence type="ECO:0000313" key="2">
    <source>
        <dbReference type="Proteomes" id="UP000182486"/>
    </source>
</evidence>
<sequence>MPSPAQVEVNDLRLEVHQVKVDASGSLVAIVRCLAEPVPVRSRIYRIGATGGAVDLELTAIHRYERSVDELDTAHSACVTLNGIGVDLVAAGQVLHALAANI</sequence>
<name>A0A1K0GGA0_9ACTN</name>
<keyword evidence="2" id="KW-1185">Reference proteome</keyword>
<dbReference type="RefSeq" id="WP_071809719.1">
    <property type="nucleotide sequence ID" value="NZ_MEIA01000541.1"/>
</dbReference>
<reference evidence="1 2" key="1">
    <citation type="submission" date="2016-09" db="EMBL/GenBank/DDBJ databases">
        <title>Couchioplanes caeruleus draft genome sequence.</title>
        <authorList>
            <person name="Sheehan J."/>
            <person name="Caffrey P."/>
        </authorList>
    </citation>
    <scope>NUCLEOTIDE SEQUENCE [LARGE SCALE GENOMIC DNA]</scope>
    <source>
        <strain evidence="1 2">DSM 43634</strain>
    </source>
</reference>
<protein>
    <submittedName>
        <fullName evidence="1">Uncharacterized protein</fullName>
    </submittedName>
</protein>
<dbReference type="EMBL" id="MEIA01000541">
    <property type="protein sequence ID" value="OJF09884.1"/>
    <property type="molecule type" value="Genomic_DNA"/>
</dbReference>
<evidence type="ECO:0000313" key="1">
    <source>
        <dbReference type="EMBL" id="OJF09884.1"/>
    </source>
</evidence>
<dbReference type="Proteomes" id="UP000182486">
    <property type="component" value="Unassembled WGS sequence"/>
</dbReference>
<comment type="caution">
    <text evidence="1">The sequence shown here is derived from an EMBL/GenBank/DDBJ whole genome shotgun (WGS) entry which is preliminary data.</text>
</comment>
<proteinExistence type="predicted"/>
<gene>
    <name evidence="1" type="ORF">BG844_35080</name>
</gene>
<accession>A0A1K0GGA0</accession>
<organism evidence="1 2">
    <name type="scientific">Couchioplanes caeruleus subsp. caeruleus</name>
    <dbReference type="NCBI Taxonomy" id="56427"/>
    <lineage>
        <taxon>Bacteria</taxon>
        <taxon>Bacillati</taxon>
        <taxon>Actinomycetota</taxon>
        <taxon>Actinomycetes</taxon>
        <taxon>Micromonosporales</taxon>
        <taxon>Micromonosporaceae</taxon>
        <taxon>Couchioplanes</taxon>
    </lineage>
</organism>
<dbReference type="AlphaFoldDB" id="A0A1K0GGA0"/>